<evidence type="ECO:0000256" key="1">
    <source>
        <dbReference type="SAM" id="SignalP"/>
    </source>
</evidence>
<keyword evidence="1" id="KW-0732">Signal</keyword>
<dbReference type="RefSeq" id="WP_191771401.1">
    <property type="nucleotide sequence ID" value="NZ_JACSQS010000016.1"/>
</dbReference>
<feature type="signal peptide" evidence="1">
    <location>
        <begin position="1"/>
        <end position="24"/>
    </location>
</feature>
<dbReference type="Proteomes" id="UP000636938">
    <property type="component" value="Unassembled WGS sequence"/>
</dbReference>
<protein>
    <submittedName>
        <fullName evidence="2">DUF3016 domain-containing protein</fullName>
    </submittedName>
</protein>
<accession>A0A8X8FNL9</accession>
<dbReference type="EMBL" id="JACSQS010000016">
    <property type="protein sequence ID" value="MBD7955348.1"/>
    <property type="molecule type" value="Genomic_DNA"/>
</dbReference>
<dbReference type="Pfam" id="PF11454">
    <property type="entry name" value="DUF3016"/>
    <property type="match status" value="1"/>
</dbReference>
<proteinExistence type="predicted"/>
<keyword evidence="3" id="KW-1185">Reference proteome</keyword>
<reference evidence="2 3" key="1">
    <citation type="submission" date="2020-08" db="EMBL/GenBank/DDBJ databases">
        <title>A Genomic Blueprint of the Chicken Gut Microbiome.</title>
        <authorList>
            <person name="Gilroy R."/>
            <person name="Ravi A."/>
            <person name="Getino M."/>
            <person name="Pursley I."/>
            <person name="Horton D.L."/>
            <person name="Alikhan N.-F."/>
            <person name="Baker D."/>
            <person name="Gharbi K."/>
            <person name="Hall N."/>
            <person name="Watson M."/>
            <person name="Adriaenssens E.M."/>
            <person name="Foster-Nyarko E."/>
            <person name="Jarju S."/>
            <person name="Secka A."/>
            <person name="Antonio M."/>
            <person name="Oren A."/>
            <person name="Chaudhuri R."/>
            <person name="La Ragione R.M."/>
            <person name="Hildebrand F."/>
            <person name="Pallen M.J."/>
        </authorList>
    </citation>
    <scope>NUCLEOTIDE SEQUENCE [LARGE SCALE GENOMIC DNA]</scope>
    <source>
        <strain evidence="2 3">Sa5BUN4</strain>
    </source>
</reference>
<gene>
    <name evidence="2" type="ORF">H9654_14175</name>
</gene>
<evidence type="ECO:0000313" key="2">
    <source>
        <dbReference type="EMBL" id="MBD7955348.1"/>
    </source>
</evidence>
<organism evidence="2 3">
    <name type="scientific">Stenotrophomonas lacuserhaii</name>
    <dbReference type="NCBI Taxonomy" id="2760084"/>
    <lineage>
        <taxon>Bacteria</taxon>
        <taxon>Pseudomonadati</taxon>
        <taxon>Pseudomonadota</taxon>
        <taxon>Gammaproteobacteria</taxon>
        <taxon>Lysobacterales</taxon>
        <taxon>Lysobacteraceae</taxon>
        <taxon>Stenotrophomonas</taxon>
    </lineage>
</organism>
<sequence length="194" mass="21394">MSRLSPRSLLLAVLLATSAGAALAAPRTVTDPQAPRALEASGPVSVQWNDPKTFTELRNSTNRFEAERGNWVHQLAEYARKTAEKTLQPGQTLDITFVDIKRAGDFEPWHGPRASDIRIMRDIYPPRITLQYALKDAGGQVLDQGEAALRDSGFLHGSTGMQSSSDPLRYEKKLIDDWVRRDLAKRIAANPSAG</sequence>
<comment type="caution">
    <text evidence="2">The sequence shown here is derived from an EMBL/GenBank/DDBJ whole genome shotgun (WGS) entry which is preliminary data.</text>
</comment>
<dbReference type="InterPro" id="IPR021557">
    <property type="entry name" value="DUF3016"/>
</dbReference>
<feature type="chain" id="PRO_5036448096" evidence="1">
    <location>
        <begin position="25"/>
        <end position="194"/>
    </location>
</feature>
<dbReference type="AlphaFoldDB" id="A0A8X8FNL9"/>
<name>A0A8X8FNL9_9GAMM</name>
<evidence type="ECO:0000313" key="3">
    <source>
        <dbReference type="Proteomes" id="UP000636938"/>
    </source>
</evidence>